<comment type="caution">
    <text evidence="17">The sequence shown here is derived from an EMBL/GenBank/DDBJ whole genome shotgun (WGS) entry which is preliminary data.</text>
</comment>
<dbReference type="AlphaFoldDB" id="A0A922LA14"/>
<gene>
    <name evidence="17" type="ORF">DERF_002866</name>
</gene>
<evidence type="ECO:0000259" key="16">
    <source>
        <dbReference type="SMART" id="SM00483"/>
    </source>
</evidence>
<dbReference type="PRINTS" id="PR00869">
    <property type="entry name" value="DNAPOLX"/>
</dbReference>
<dbReference type="PANTHER" id="PTHR11276">
    <property type="entry name" value="DNA POLYMERASE TYPE-X FAMILY MEMBER"/>
    <property type="match status" value="1"/>
</dbReference>
<evidence type="ECO:0000256" key="1">
    <source>
        <dbReference type="ARBA" id="ARBA00001946"/>
    </source>
</evidence>
<evidence type="ECO:0000256" key="8">
    <source>
        <dbReference type="ARBA" id="ARBA00022842"/>
    </source>
</evidence>
<organism evidence="17 18">
    <name type="scientific">Dermatophagoides farinae</name>
    <name type="common">American house dust mite</name>
    <dbReference type="NCBI Taxonomy" id="6954"/>
    <lineage>
        <taxon>Eukaryota</taxon>
        <taxon>Metazoa</taxon>
        <taxon>Ecdysozoa</taxon>
        <taxon>Arthropoda</taxon>
        <taxon>Chelicerata</taxon>
        <taxon>Arachnida</taxon>
        <taxon>Acari</taxon>
        <taxon>Acariformes</taxon>
        <taxon>Sarcoptiformes</taxon>
        <taxon>Astigmata</taxon>
        <taxon>Psoroptidia</taxon>
        <taxon>Analgoidea</taxon>
        <taxon>Pyroglyphidae</taxon>
        <taxon>Dermatophagoidinae</taxon>
        <taxon>Dermatophagoides</taxon>
    </lineage>
</organism>
<dbReference type="GO" id="GO:0006303">
    <property type="term" value="P:double-strand break repair via nonhomologous end joining"/>
    <property type="evidence" value="ECO:0007669"/>
    <property type="project" value="TreeGrafter"/>
</dbReference>
<keyword evidence="5 14" id="KW-0548">Nucleotidyltransferase</keyword>
<keyword evidence="18" id="KW-1185">Reference proteome</keyword>
<keyword evidence="7 14" id="KW-0227">DNA damage</keyword>
<reference evidence="17" key="2">
    <citation type="journal article" date="2022" name="Res Sq">
        <title>Comparative Genomics Reveals Insights into the Divergent Evolution of Astigmatic Mites and Household Pest Adaptations.</title>
        <authorList>
            <person name="Xiong Q."/>
            <person name="Wan A.T.-Y."/>
            <person name="Liu X.-Y."/>
            <person name="Fung C.S.-H."/>
            <person name="Xiao X."/>
            <person name="Malainual N."/>
            <person name="Hou J."/>
            <person name="Wang L."/>
            <person name="Wang M."/>
            <person name="Yang K."/>
            <person name="Cui Y."/>
            <person name="Leung E."/>
            <person name="Nong W."/>
            <person name="Shin S.-K."/>
            <person name="Au S."/>
            <person name="Jeong K.Y."/>
            <person name="Chew F.T."/>
            <person name="Hui J."/>
            <person name="Leung T.F."/>
            <person name="Tungtrongchitr A."/>
            <person name="Zhong N."/>
            <person name="Liu Z."/>
            <person name="Tsui S."/>
        </authorList>
    </citation>
    <scope>NUCLEOTIDE SEQUENCE</scope>
    <source>
        <strain evidence="17">Derf</strain>
        <tissue evidence="17">Whole organism</tissue>
    </source>
</reference>
<evidence type="ECO:0000256" key="2">
    <source>
        <dbReference type="ARBA" id="ARBA00004123"/>
    </source>
</evidence>
<feature type="region of interest" description="Disordered" evidence="15">
    <location>
        <begin position="146"/>
        <end position="189"/>
    </location>
</feature>
<comment type="similarity">
    <text evidence="14">Belongs to the DNA polymerase type-X family.</text>
</comment>
<dbReference type="GO" id="GO:0006284">
    <property type="term" value="P:base-excision repair"/>
    <property type="evidence" value="ECO:0007669"/>
    <property type="project" value="TreeGrafter"/>
</dbReference>
<evidence type="ECO:0000256" key="11">
    <source>
        <dbReference type="ARBA" id="ARBA00023242"/>
    </source>
</evidence>
<evidence type="ECO:0000256" key="3">
    <source>
        <dbReference type="ARBA" id="ARBA00022634"/>
    </source>
</evidence>
<protein>
    <recommendedName>
        <fullName evidence="14">DNA polymerase</fullName>
        <ecNumber evidence="14">2.7.7.7</ecNumber>
    </recommendedName>
</protein>
<accession>A0A922LA14</accession>
<evidence type="ECO:0000313" key="17">
    <source>
        <dbReference type="EMBL" id="KAH9528956.1"/>
    </source>
</evidence>
<keyword evidence="4 14" id="KW-0808">Transferase</keyword>
<dbReference type="InterPro" id="IPR043519">
    <property type="entry name" value="NT_sf"/>
</dbReference>
<dbReference type="Pfam" id="PF14791">
    <property type="entry name" value="DNA_pol_B_thumb"/>
    <property type="match status" value="1"/>
</dbReference>
<dbReference type="Proteomes" id="UP000790347">
    <property type="component" value="Unassembled WGS sequence"/>
</dbReference>
<dbReference type="EC" id="2.7.7.7" evidence="14"/>
<dbReference type="InterPro" id="IPR002008">
    <property type="entry name" value="DNA_pol_X_beta-like"/>
</dbReference>
<dbReference type="Pfam" id="PF14716">
    <property type="entry name" value="HHH_8"/>
    <property type="match status" value="1"/>
</dbReference>
<keyword evidence="9 14" id="KW-0239">DNA-directed DNA polymerase</keyword>
<comment type="catalytic activity">
    <reaction evidence="12 14">
        <text>DNA(n) + a 2'-deoxyribonucleoside 5'-triphosphate = DNA(n+1) + diphosphate</text>
        <dbReference type="Rhea" id="RHEA:22508"/>
        <dbReference type="Rhea" id="RHEA-COMP:17339"/>
        <dbReference type="Rhea" id="RHEA-COMP:17340"/>
        <dbReference type="ChEBI" id="CHEBI:33019"/>
        <dbReference type="ChEBI" id="CHEBI:61560"/>
        <dbReference type="ChEBI" id="CHEBI:173112"/>
        <dbReference type="EC" id="2.7.7.7"/>
    </reaction>
</comment>
<feature type="active site" description="Nucleophile; Schiff-base intermediate with DNA; for 5'-dRP lyase activity" evidence="13">
    <location>
        <position position="131"/>
    </location>
</feature>
<evidence type="ECO:0000256" key="5">
    <source>
        <dbReference type="ARBA" id="ARBA00022695"/>
    </source>
</evidence>
<evidence type="ECO:0000256" key="13">
    <source>
        <dbReference type="PIRSR" id="PIRSR622312-50"/>
    </source>
</evidence>
<reference evidence="17" key="1">
    <citation type="submission" date="2013-05" db="EMBL/GenBank/DDBJ databases">
        <authorList>
            <person name="Yim A.K.Y."/>
            <person name="Chan T.F."/>
            <person name="Ji K.M."/>
            <person name="Liu X.Y."/>
            <person name="Zhou J.W."/>
            <person name="Li R.Q."/>
            <person name="Yang K.Y."/>
            <person name="Li J."/>
            <person name="Li M."/>
            <person name="Law P.T.W."/>
            <person name="Wu Y.L."/>
            <person name="Cai Z.L."/>
            <person name="Qin H."/>
            <person name="Bao Y."/>
            <person name="Leung R.K.K."/>
            <person name="Ng P.K.S."/>
            <person name="Zou J."/>
            <person name="Zhong X.J."/>
            <person name="Ran P.X."/>
            <person name="Zhong N.S."/>
            <person name="Liu Z.G."/>
            <person name="Tsui S.K.W."/>
        </authorList>
    </citation>
    <scope>NUCLEOTIDE SEQUENCE</scope>
    <source>
        <strain evidence="17">Derf</strain>
        <tissue evidence="17">Whole organism</tissue>
    </source>
</reference>
<dbReference type="GO" id="GO:0003677">
    <property type="term" value="F:DNA binding"/>
    <property type="evidence" value="ECO:0007669"/>
    <property type="project" value="UniProtKB-UniRule"/>
</dbReference>
<dbReference type="InterPro" id="IPR037160">
    <property type="entry name" value="DNA_Pol_thumb_sf"/>
</dbReference>
<dbReference type="Pfam" id="PF14792">
    <property type="entry name" value="DNA_pol_B_palm"/>
    <property type="match status" value="1"/>
</dbReference>
<dbReference type="EMBL" id="ASGP02000001">
    <property type="protein sequence ID" value="KAH9528956.1"/>
    <property type="molecule type" value="Genomic_DNA"/>
</dbReference>
<dbReference type="GO" id="GO:0005634">
    <property type="term" value="C:nucleus"/>
    <property type="evidence" value="ECO:0007669"/>
    <property type="project" value="UniProtKB-SubCell"/>
</dbReference>
<dbReference type="InterPro" id="IPR029398">
    <property type="entry name" value="PolB_thumb"/>
</dbReference>
<dbReference type="SMART" id="SM00483">
    <property type="entry name" value="POLXc"/>
    <property type="match status" value="1"/>
</dbReference>
<comment type="function">
    <text evidence="14">DNA polymerase that functions in several pathways of DNA repair. Involved in base excision repair (BER) responsible for repair of lesions that give rise to abasic (AP) sites in DNA. Also contributes to DNA double-strand break repair by non-homologous end joining and homologous recombination. Has both template-dependent and template-independent (terminal transferase) DNA polymerase activities. Has also a 5'-deoxyribose-5-phosphate lyase (dRP lyase) activity.</text>
</comment>
<comment type="subcellular location">
    <subcellularLocation>
        <location evidence="2 14">Nucleus</location>
    </subcellularLocation>
</comment>
<dbReference type="InterPro" id="IPR022312">
    <property type="entry name" value="DNA_pol_X"/>
</dbReference>
<dbReference type="GO" id="GO:0046872">
    <property type="term" value="F:metal ion binding"/>
    <property type="evidence" value="ECO:0007669"/>
    <property type="project" value="UniProtKB-UniRule"/>
</dbReference>
<dbReference type="SUPFAM" id="SSF47802">
    <property type="entry name" value="DNA polymerase beta, N-terminal domain-like"/>
    <property type="match status" value="1"/>
</dbReference>
<keyword evidence="11 14" id="KW-0539">Nucleus</keyword>
<evidence type="ECO:0000256" key="10">
    <source>
        <dbReference type="ARBA" id="ARBA00023204"/>
    </source>
</evidence>
<dbReference type="Gene3D" id="3.30.210.10">
    <property type="entry name" value="DNA polymerase, thumb domain"/>
    <property type="match status" value="1"/>
</dbReference>
<sequence length="435" mass="50299">MNFNIFSTGLYWTKIEKENLFRFFKFCHWTVYFHFADGIDTKNGSTCVNIEYDKNKFQFETNKYNMSDNPNKDICDMLIKLGEHERDVNGIIYKYHAYRKAAKALEAYGKRVESGAEAQKLSGIGPKIAAKINDFLQNGCDEDIQGSSKEIEQETSPTSERKSKKIKKDDKKDTSSNHHNNKSNIEASSTDDDLIEESFDKIYGMTKIDVMYLKIKGIKTIGDLRNNITIAELNEAQQICLEHYDDLRLKISRKEIKKFEKLISQSLKKLSNVNVEIEICGQFRRRIEECDKIDVLIIDMKTKSTDSDAERKLKKSMKIIGKTLLAEHIIKKSLALDGSYFAGIVNLEQSSPYRLMNLHVVPKDQYVGVLFHLTGSEQFWERIRLHCINQGFILSSRTLCRIGQTLVPGLPIKIKSEEELFDYIEYPYVEPKDRQ</sequence>
<dbReference type="InterPro" id="IPR002054">
    <property type="entry name" value="DNA-dir_DNA_pol_X"/>
</dbReference>
<proteinExistence type="inferred from homology"/>
<evidence type="ECO:0000256" key="7">
    <source>
        <dbReference type="ARBA" id="ARBA00022763"/>
    </source>
</evidence>
<evidence type="ECO:0000256" key="9">
    <source>
        <dbReference type="ARBA" id="ARBA00022932"/>
    </source>
</evidence>
<dbReference type="SUPFAM" id="SSF81585">
    <property type="entry name" value="PsbU/PolX domain-like"/>
    <property type="match status" value="1"/>
</dbReference>
<name>A0A922LA14_DERFA</name>
<evidence type="ECO:0000256" key="15">
    <source>
        <dbReference type="SAM" id="MobiDB-lite"/>
    </source>
</evidence>
<evidence type="ECO:0000256" key="12">
    <source>
        <dbReference type="ARBA" id="ARBA00049244"/>
    </source>
</evidence>
<dbReference type="Gene3D" id="1.10.150.20">
    <property type="entry name" value="5' to 3' exonuclease, C-terminal subdomain"/>
    <property type="match status" value="1"/>
</dbReference>
<feature type="domain" description="DNA-directed DNA polymerase X" evidence="16">
    <location>
        <begin position="69"/>
        <end position="435"/>
    </location>
</feature>
<keyword evidence="6" id="KW-0479">Metal-binding</keyword>
<keyword evidence="3" id="KW-0237">DNA synthesis</keyword>
<comment type="cofactor">
    <cofactor evidence="1">
        <name>Mg(2+)</name>
        <dbReference type="ChEBI" id="CHEBI:18420"/>
    </cofactor>
</comment>
<dbReference type="GO" id="GO:0003887">
    <property type="term" value="F:DNA-directed DNA polymerase activity"/>
    <property type="evidence" value="ECO:0007669"/>
    <property type="project" value="UniProtKB-UniRule"/>
</dbReference>
<feature type="compositionally biased region" description="Basic and acidic residues" evidence="15">
    <location>
        <begin position="167"/>
        <end position="176"/>
    </location>
</feature>
<evidence type="ECO:0000313" key="18">
    <source>
        <dbReference type="Proteomes" id="UP000790347"/>
    </source>
</evidence>
<dbReference type="InterPro" id="IPR027421">
    <property type="entry name" value="DNA_pol_lamdba_lyase_dom_sf"/>
</dbReference>
<dbReference type="PANTHER" id="PTHR11276:SF42">
    <property type="entry name" value="DNA POLYMERASE BETA"/>
    <property type="match status" value="1"/>
</dbReference>
<evidence type="ECO:0000256" key="4">
    <source>
        <dbReference type="ARBA" id="ARBA00022679"/>
    </source>
</evidence>
<dbReference type="Gene3D" id="3.30.460.10">
    <property type="entry name" value="Beta Polymerase, domain 2"/>
    <property type="match status" value="1"/>
</dbReference>
<dbReference type="InterPro" id="IPR028207">
    <property type="entry name" value="DNA_pol_B_palm_palm"/>
</dbReference>
<evidence type="ECO:0000256" key="14">
    <source>
        <dbReference type="RuleBase" id="RU366014"/>
    </source>
</evidence>
<dbReference type="PRINTS" id="PR00870">
    <property type="entry name" value="DNAPOLXBETA"/>
</dbReference>
<dbReference type="Gene3D" id="1.10.150.110">
    <property type="entry name" value="DNA polymerase beta, N-terminal domain-like"/>
    <property type="match status" value="1"/>
</dbReference>
<dbReference type="SUPFAM" id="SSF81301">
    <property type="entry name" value="Nucleotidyltransferase"/>
    <property type="match status" value="1"/>
</dbReference>
<evidence type="ECO:0000256" key="6">
    <source>
        <dbReference type="ARBA" id="ARBA00022723"/>
    </source>
</evidence>
<keyword evidence="8" id="KW-0460">Magnesium</keyword>
<dbReference type="InterPro" id="IPR010996">
    <property type="entry name" value="HHH_MUS81"/>
</dbReference>
<keyword evidence="10 14" id="KW-0234">DNA repair</keyword>